<name>A0ABT8IPA0_9BACL</name>
<evidence type="ECO:0000313" key="2">
    <source>
        <dbReference type="Proteomes" id="UP001174196"/>
    </source>
</evidence>
<proteinExistence type="predicted"/>
<dbReference type="Proteomes" id="UP001174196">
    <property type="component" value="Unassembled WGS sequence"/>
</dbReference>
<evidence type="ECO:0008006" key="3">
    <source>
        <dbReference type="Google" id="ProtNLM"/>
    </source>
</evidence>
<gene>
    <name evidence="1" type="ORF">NWF35_09910</name>
</gene>
<sequence length="239" mass="27721">MKRQIGWIGVLIIFLFMMTGCMYPQNLRQDVAHIPQHVATVQAAVDAYRKNEGNRLPIKESAPQEPFLYGKYIIDFSKLQGYISQIPPSAFEQGGDFLYVLTVVDKKLAIRLYDLRVTEKLREFQPAIQVYHEKNGKWPFASSVGNGFYTIDYRVLKTDPVMIPSPYHPQLQLPLLIDDKGRLYVDYRMDVMQYLQRSTKRLPEGTDMVGWLEKQSLFLPAHTPPMRLEKGEPVLERVR</sequence>
<keyword evidence="2" id="KW-1185">Reference proteome</keyword>
<accession>A0ABT8IPA0</accession>
<protein>
    <recommendedName>
        <fullName evidence="3">Lipoprotein</fullName>
    </recommendedName>
</protein>
<dbReference type="EMBL" id="JANRHH010000036">
    <property type="protein sequence ID" value="MDN4594212.1"/>
    <property type="molecule type" value="Genomic_DNA"/>
</dbReference>
<dbReference type="PROSITE" id="PS51257">
    <property type="entry name" value="PROKAR_LIPOPROTEIN"/>
    <property type="match status" value="1"/>
</dbReference>
<comment type="caution">
    <text evidence="1">The sequence shown here is derived from an EMBL/GenBank/DDBJ whole genome shotgun (WGS) entry which is preliminary data.</text>
</comment>
<evidence type="ECO:0000313" key="1">
    <source>
        <dbReference type="EMBL" id="MDN4594212.1"/>
    </source>
</evidence>
<dbReference type="RefSeq" id="WP_301238888.1">
    <property type="nucleotide sequence ID" value="NZ_JANRHH010000036.1"/>
</dbReference>
<organism evidence="1 2">
    <name type="scientific">Polycladomyces subterraneus</name>
    <dbReference type="NCBI Taxonomy" id="1016997"/>
    <lineage>
        <taxon>Bacteria</taxon>
        <taxon>Bacillati</taxon>
        <taxon>Bacillota</taxon>
        <taxon>Bacilli</taxon>
        <taxon>Bacillales</taxon>
        <taxon>Thermoactinomycetaceae</taxon>
        <taxon>Polycladomyces</taxon>
    </lineage>
</organism>
<reference evidence="1" key="1">
    <citation type="submission" date="2022-08" db="EMBL/GenBank/DDBJ databases">
        <title>Polycladomyces zharkentsis sp. nov., a novel thermophilic CMC and starch-degrading bacterium isolated from a geothermal spring in Kazakhstan.</title>
        <authorList>
            <person name="Mashzhan A."/>
            <person name="Kistaubaeva A."/>
            <person name="Javier-Lopez R."/>
            <person name="Birkeland N.-K."/>
        </authorList>
    </citation>
    <scope>NUCLEOTIDE SEQUENCE</scope>
    <source>
        <strain evidence="1">KSR 13</strain>
    </source>
</reference>